<dbReference type="eggNOG" id="COG4948">
    <property type="taxonomic scope" value="Bacteria"/>
</dbReference>
<feature type="region of interest" description="Disordered" evidence="2">
    <location>
        <begin position="1"/>
        <end position="29"/>
    </location>
</feature>
<reference evidence="4 5" key="2">
    <citation type="journal article" date="2011" name="Stand. Genomic Sci.">
        <title>Complete genome sequence of Isosphaera pallida type strain (IS1B).</title>
        <authorList>
            <consortium name="US DOE Joint Genome Institute (JGI-PGF)"/>
            <person name="Goker M."/>
            <person name="Cleland D."/>
            <person name="Saunders E."/>
            <person name="Lapidus A."/>
            <person name="Nolan M."/>
            <person name="Lucas S."/>
            <person name="Hammon N."/>
            <person name="Deshpande S."/>
            <person name="Cheng J.F."/>
            <person name="Tapia R."/>
            <person name="Han C."/>
            <person name="Goodwin L."/>
            <person name="Pitluck S."/>
            <person name="Liolios K."/>
            <person name="Pagani I."/>
            <person name="Ivanova N."/>
            <person name="Mavromatis K."/>
            <person name="Pati A."/>
            <person name="Chen A."/>
            <person name="Palaniappan K."/>
            <person name="Land M."/>
            <person name="Hauser L."/>
            <person name="Chang Y.J."/>
            <person name="Jeffries C.D."/>
            <person name="Detter J.C."/>
            <person name="Beck B."/>
            <person name="Woyke T."/>
            <person name="Bristow J."/>
            <person name="Eisen J.A."/>
            <person name="Markowitz V."/>
            <person name="Hugenholtz P."/>
            <person name="Kyrpides N.C."/>
            <person name="Klenk H.P."/>
        </authorList>
    </citation>
    <scope>NUCLEOTIDE SEQUENCE [LARGE SCALE GENOMIC DNA]</scope>
    <source>
        <strain evidence="5">ATCC 43644 / DSM 9630 / IS1B</strain>
    </source>
</reference>
<dbReference type="PANTHER" id="PTHR48073:SF2">
    <property type="entry name" value="O-SUCCINYLBENZOATE SYNTHASE"/>
    <property type="match status" value="1"/>
</dbReference>
<keyword evidence="1" id="KW-0479">Metal-binding</keyword>
<dbReference type="InterPro" id="IPR029017">
    <property type="entry name" value="Enolase-like_N"/>
</dbReference>
<dbReference type="InParanoid" id="E8QWG6"/>
<feature type="domain" description="Mandelate racemase/muconate lactonizing enzyme C-terminal" evidence="3">
    <location>
        <begin position="249"/>
        <end position="344"/>
    </location>
</feature>
<dbReference type="Proteomes" id="UP000008631">
    <property type="component" value="Chromosome"/>
</dbReference>
<keyword evidence="5" id="KW-1185">Reference proteome</keyword>
<evidence type="ECO:0000313" key="4">
    <source>
        <dbReference type="EMBL" id="ADV60853.1"/>
    </source>
</evidence>
<reference key="1">
    <citation type="submission" date="2010-11" db="EMBL/GenBank/DDBJ databases">
        <title>The complete sequence of chromosome of Isophaera pallida ATCC 43644.</title>
        <authorList>
            <consortium name="US DOE Joint Genome Institute (JGI-PGF)"/>
            <person name="Lucas S."/>
            <person name="Copeland A."/>
            <person name="Lapidus A."/>
            <person name="Bruce D."/>
            <person name="Goodwin L."/>
            <person name="Pitluck S."/>
            <person name="Kyrpides N."/>
            <person name="Mavromatis K."/>
            <person name="Pagani I."/>
            <person name="Ivanova N."/>
            <person name="Saunders E."/>
            <person name="Brettin T."/>
            <person name="Detter J.C."/>
            <person name="Han C."/>
            <person name="Tapia R."/>
            <person name="Land M."/>
            <person name="Hauser L."/>
            <person name="Markowitz V."/>
            <person name="Cheng J.-F."/>
            <person name="Hugenholtz P."/>
            <person name="Woyke T."/>
            <person name="Wu D."/>
            <person name="Eisen J.A."/>
        </authorList>
    </citation>
    <scope>NUCLEOTIDE SEQUENCE</scope>
    <source>
        <strain>ATCC 43644</strain>
    </source>
</reference>
<dbReference type="InterPro" id="IPR036849">
    <property type="entry name" value="Enolase-like_C_sf"/>
</dbReference>
<dbReference type="InterPro" id="IPR013342">
    <property type="entry name" value="Mandelate_racemase_C"/>
</dbReference>
<accession>E8QWG6</accession>
<dbReference type="PANTHER" id="PTHR48073">
    <property type="entry name" value="O-SUCCINYLBENZOATE SYNTHASE-RELATED"/>
    <property type="match status" value="1"/>
</dbReference>
<dbReference type="KEGG" id="ipa:Isop_0256"/>
<dbReference type="SUPFAM" id="SSF54826">
    <property type="entry name" value="Enolase N-terminal domain-like"/>
    <property type="match status" value="1"/>
</dbReference>
<sequence length="478" mass="51873">MKATSGVEDPQVRRARGPARVPQKGQDTQIGVARPVRTLELVEPTVTIPAPDPLREITLGGCACVQIWVEGGVSSQGVVSSRRRGRGTMKVVGLEWRRVRVPLRKVVKHASHARAESENLIVSARLDSGAVGHGEGIPRPYVTGETLETAFEMLRGWDLDRQLGAPSSFEEAVDRLANLETPARAADPRGAFGNAARCALEMALLEAFARGFDRSIGEALVRMAPPEAGLRLNPTTVRYSGAITAEGVWAERIAAWKMRLYGFHQVKVKVGVVGQNDPERLRRFRRILGKTCDLRIDANEAWDVSQVEERAQALVPFGPTALEQPVPHAQVEVLAQLRPRLGIPVMLDESLCGWGDAVKAVELGLTDLFNVRLSKCGGIGPSLALIGLAKRSGLGVQLGCHPGETGLLSAAGRQVATRIADLRYLEGSYDRHVLAANPIRQDITFGYGGRAEPLEGPGWGVDLDSETLERMTLDRESW</sequence>
<dbReference type="Gene3D" id="3.20.20.120">
    <property type="entry name" value="Enolase-like C-terminal domain"/>
    <property type="match status" value="1"/>
</dbReference>
<evidence type="ECO:0000259" key="3">
    <source>
        <dbReference type="SMART" id="SM00922"/>
    </source>
</evidence>
<dbReference type="SFLD" id="SFLDG00180">
    <property type="entry name" value="muconate_cycloisomerase"/>
    <property type="match status" value="1"/>
</dbReference>
<dbReference type="Gene3D" id="3.30.390.10">
    <property type="entry name" value="Enolase-like, N-terminal domain"/>
    <property type="match status" value="1"/>
</dbReference>
<dbReference type="SFLD" id="SFLDS00001">
    <property type="entry name" value="Enolase"/>
    <property type="match status" value="1"/>
</dbReference>
<name>E8QWG6_ISOPI</name>
<dbReference type="RefSeq" id="WP_013563142.1">
    <property type="nucleotide sequence ID" value="NC_014962.1"/>
</dbReference>
<dbReference type="EMBL" id="CP002353">
    <property type="protein sequence ID" value="ADV60853.1"/>
    <property type="molecule type" value="Genomic_DNA"/>
</dbReference>
<dbReference type="Pfam" id="PF13378">
    <property type="entry name" value="MR_MLE_C"/>
    <property type="match status" value="1"/>
</dbReference>
<dbReference type="STRING" id="575540.Isop_0256"/>
<dbReference type="SUPFAM" id="SSF51604">
    <property type="entry name" value="Enolase C-terminal domain-like"/>
    <property type="match status" value="1"/>
</dbReference>
<protein>
    <submittedName>
        <fullName evidence="4">Mandelate racemase/muconate lactonizing protein</fullName>
    </submittedName>
</protein>
<dbReference type="AlphaFoldDB" id="E8QWG6"/>
<organism evidence="4 5">
    <name type="scientific">Isosphaera pallida (strain ATCC 43644 / DSM 9630 / IS1B)</name>
    <dbReference type="NCBI Taxonomy" id="575540"/>
    <lineage>
        <taxon>Bacteria</taxon>
        <taxon>Pseudomonadati</taxon>
        <taxon>Planctomycetota</taxon>
        <taxon>Planctomycetia</taxon>
        <taxon>Isosphaerales</taxon>
        <taxon>Isosphaeraceae</taxon>
        <taxon>Isosphaera</taxon>
    </lineage>
</organism>
<gene>
    <name evidence="4" type="ordered locus">Isop_0256</name>
</gene>
<dbReference type="GO" id="GO:0003824">
    <property type="term" value="F:catalytic activity"/>
    <property type="evidence" value="ECO:0007669"/>
    <property type="project" value="UniProtKB-ARBA"/>
</dbReference>
<proteinExistence type="predicted"/>
<evidence type="ECO:0000313" key="5">
    <source>
        <dbReference type="Proteomes" id="UP000008631"/>
    </source>
</evidence>
<dbReference type="InterPro" id="IPR029065">
    <property type="entry name" value="Enolase_C-like"/>
</dbReference>
<dbReference type="GO" id="GO:0046872">
    <property type="term" value="F:metal ion binding"/>
    <property type="evidence" value="ECO:0007669"/>
    <property type="project" value="UniProtKB-KW"/>
</dbReference>
<dbReference type="HOGENOM" id="CLU_030273_3_2_0"/>
<dbReference type="SMART" id="SM00922">
    <property type="entry name" value="MR_MLE"/>
    <property type="match status" value="1"/>
</dbReference>
<evidence type="ECO:0000256" key="2">
    <source>
        <dbReference type="SAM" id="MobiDB-lite"/>
    </source>
</evidence>
<evidence type="ECO:0000256" key="1">
    <source>
        <dbReference type="ARBA" id="ARBA00022723"/>
    </source>
</evidence>